<comment type="caution">
    <text evidence="1">The sequence shown here is derived from an EMBL/GenBank/DDBJ whole genome shotgun (WGS) entry which is preliminary data.</text>
</comment>
<evidence type="ECO:0000313" key="1">
    <source>
        <dbReference type="EMBL" id="OMP00721.1"/>
    </source>
</evidence>
<name>A0A1R3K0X5_9ROSI</name>
<keyword evidence="2" id="KW-1185">Reference proteome</keyword>
<organism evidence="1 2">
    <name type="scientific">Corchorus olitorius</name>
    <dbReference type="NCBI Taxonomy" id="93759"/>
    <lineage>
        <taxon>Eukaryota</taxon>
        <taxon>Viridiplantae</taxon>
        <taxon>Streptophyta</taxon>
        <taxon>Embryophyta</taxon>
        <taxon>Tracheophyta</taxon>
        <taxon>Spermatophyta</taxon>
        <taxon>Magnoliopsida</taxon>
        <taxon>eudicotyledons</taxon>
        <taxon>Gunneridae</taxon>
        <taxon>Pentapetalae</taxon>
        <taxon>rosids</taxon>
        <taxon>malvids</taxon>
        <taxon>Malvales</taxon>
        <taxon>Malvaceae</taxon>
        <taxon>Grewioideae</taxon>
        <taxon>Apeibeae</taxon>
        <taxon>Corchorus</taxon>
    </lineage>
</organism>
<accession>A0A1R3K0X5</accession>
<dbReference type="AlphaFoldDB" id="A0A1R3K0X5"/>
<gene>
    <name evidence="1" type="ORF">COLO4_12430</name>
</gene>
<evidence type="ECO:0000313" key="2">
    <source>
        <dbReference type="Proteomes" id="UP000187203"/>
    </source>
</evidence>
<dbReference type="Proteomes" id="UP000187203">
    <property type="component" value="Unassembled WGS sequence"/>
</dbReference>
<reference evidence="2" key="1">
    <citation type="submission" date="2013-09" db="EMBL/GenBank/DDBJ databases">
        <title>Corchorus olitorius genome sequencing.</title>
        <authorList>
            <person name="Alam M."/>
            <person name="Haque M.S."/>
            <person name="Islam M.S."/>
            <person name="Emdad E.M."/>
            <person name="Islam M.M."/>
            <person name="Ahmed B."/>
            <person name="Halim A."/>
            <person name="Hossen Q.M.M."/>
            <person name="Hossain M.Z."/>
            <person name="Ahmed R."/>
            <person name="Khan M.M."/>
            <person name="Islam R."/>
            <person name="Rashid M.M."/>
            <person name="Khan S.A."/>
            <person name="Rahman M.S."/>
            <person name="Alam M."/>
            <person name="Yahiya A.S."/>
            <person name="Khan M.S."/>
            <person name="Azam M.S."/>
            <person name="Haque T."/>
            <person name="Lashkar M.Z.H."/>
            <person name="Akhand A.I."/>
            <person name="Morshed G."/>
            <person name="Roy S."/>
            <person name="Uddin K.S."/>
            <person name="Rabeya T."/>
            <person name="Hossain A.S."/>
            <person name="Chowdhury A."/>
            <person name="Snigdha A.R."/>
            <person name="Mortoza M.S."/>
            <person name="Matin S.A."/>
            <person name="Hoque S.M.E."/>
            <person name="Islam M.K."/>
            <person name="Roy D.K."/>
            <person name="Haider R."/>
            <person name="Moosa M.M."/>
            <person name="Elias S.M."/>
            <person name="Hasan A.M."/>
            <person name="Jahan S."/>
            <person name="Shafiuddin M."/>
            <person name="Mahmood N."/>
            <person name="Shommy N.S."/>
        </authorList>
    </citation>
    <scope>NUCLEOTIDE SEQUENCE [LARGE SCALE GENOMIC DNA]</scope>
    <source>
        <strain evidence="2">cv. O-4</strain>
    </source>
</reference>
<proteinExistence type="predicted"/>
<dbReference type="EMBL" id="AWUE01014921">
    <property type="protein sequence ID" value="OMP00721.1"/>
    <property type="molecule type" value="Genomic_DNA"/>
</dbReference>
<protein>
    <submittedName>
        <fullName evidence="1">ABC transporter ATP binding protein</fullName>
    </submittedName>
</protein>
<sequence length="55" mass="5970">MPNGGEIRVIGRAAELRVKLGLAVPRVVFPIVESITSRQFPHHAPPLARTRGLST</sequence>